<dbReference type="Pfam" id="PF00096">
    <property type="entry name" value="zf-C2H2"/>
    <property type="match status" value="8"/>
</dbReference>
<dbReference type="SUPFAM" id="SSF57667">
    <property type="entry name" value="beta-beta-alpha zinc fingers"/>
    <property type="match status" value="8"/>
</dbReference>
<feature type="compositionally biased region" description="Basic and acidic residues" evidence="8">
    <location>
        <begin position="1150"/>
        <end position="1166"/>
    </location>
</feature>
<feature type="domain" description="C2H2-type" evidence="9">
    <location>
        <begin position="790"/>
        <end position="812"/>
    </location>
</feature>
<feature type="domain" description="C2H2-type" evidence="9">
    <location>
        <begin position="663"/>
        <end position="690"/>
    </location>
</feature>
<evidence type="ECO:0000256" key="2">
    <source>
        <dbReference type="ARBA" id="ARBA00022723"/>
    </source>
</evidence>
<feature type="domain" description="C2H2-type" evidence="9">
    <location>
        <begin position="691"/>
        <end position="718"/>
    </location>
</feature>
<evidence type="ECO:0000313" key="11">
    <source>
        <dbReference type="RefSeq" id="XP_005108661.1"/>
    </source>
</evidence>
<feature type="compositionally biased region" description="Acidic residues" evidence="8">
    <location>
        <begin position="864"/>
        <end position="875"/>
    </location>
</feature>
<feature type="domain" description="C2H2-type" evidence="9">
    <location>
        <begin position="1109"/>
        <end position="1136"/>
    </location>
</feature>
<evidence type="ECO:0000256" key="1">
    <source>
        <dbReference type="ARBA" id="ARBA00004123"/>
    </source>
</evidence>
<reference evidence="11" key="1">
    <citation type="submission" date="2025-08" db="UniProtKB">
        <authorList>
            <consortium name="RefSeq"/>
        </authorList>
    </citation>
    <scope>IDENTIFICATION</scope>
</reference>
<dbReference type="RefSeq" id="XP_005108661.1">
    <property type="nucleotide sequence ID" value="XM_005108604.3"/>
</dbReference>
<evidence type="ECO:0000256" key="8">
    <source>
        <dbReference type="SAM" id="MobiDB-lite"/>
    </source>
</evidence>
<evidence type="ECO:0000256" key="6">
    <source>
        <dbReference type="ARBA" id="ARBA00023242"/>
    </source>
</evidence>
<dbReference type="InterPro" id="IPR013087">
    <property type="entry name" value="Znf_C2H2_type"/>
</dbReference>
<feature type="domain" description="C2H2-type" evidence="9">
    <location>
        <begin position="491"/>
        <end position="518"/>
    </location>
</feature>
<feature type="domain" description="C2H2-type" evidence="9">
    <location>
        <begin position="1083"/>
        <end position="1105"/>
    </location>
</feature>
<evidence type="ECO:0000256" key="7">
    <source>
        <dbReference type="PROSITE-ProRule" id="PRU00042"/>
    </source>
</evidence>
<dbReference type="SMART" id="SM00355">
    <property type="entry name" value="ZnF_C2H2"/>
    <property type="match status" value="19"/>
</dbReference>
<keyword evidence="3" id="KW-0677">Repeat</keyword>
<dbReference type="PANTHER" id="PTHR16515:SF66">
    <property type="entry name" value="C2H2-TYPE DOMAIN-CONTAINING PROTEIN"/>
    <property type="match status" value="1"/>
</dbReference>
<dbReference type="InterPro" id="IPR050331">
    <property type="entry name" value="Zinc_finger"/>
</dbReference>
<feature type="region of interest" description="Disordered" evidence="8">
    <location>
        <begin position="1129"/>
        <end position="1202"/>
    </location>
</feature>
<feature type="domain" description="C2H2-type" evidence="9">
    <location>
        <begin position="333"/>
        <end position="360"/>
    </location>
</feature>
<dbReference type="InterPro" id="IPR036236">
    <property type="entry name" value="Znf_C2H2_sf"/>
</dbReference>
<feature type="domain" description="C2H2-type" evidence="9">
    <location>
        <begin position="19"/>
        <end position="46"/>
    </location>
</feature>
<dbReference type="Gene3D" id="3.30.160.60">
    <property type="entry name" value="Classic Zinc Finger"/>
    <property type="match status" value="10"/>
</dbReference>
<organism evidence="10 11">
    <name type="scientific">Aplysia californica</name>
    <name type="common">California sea hare</name>
    <dbReference type="NCBI Taxonomy" id="6500"/>
    <lineage>
        <taxon>Eukaryota</taxon>
        <taxon>Metazoa</taxon>
        <taxon>Spiralia</taxon>
        <taxon>Lophotrochozoa</taxon>
        <taxon>Mollusca</taxon>
        <taxon>Gastropoda</taxon>
        <taxon>Heterobranchia</taxon>
        <taxon>Euthyneura</taxon>
        <taxon>Tectipleura</taxon>
        <taxon>Aplysiida</taxon>
        <taxon>Aplysioidea</taxon>
        <taxon>Aplysiidae</taxon>
        <taxon>Aplysia</taxon>
    </lineage>
</organism>
<accession>A0ABM0K4M7</accession>
<keyword evidence="2" id="KW-0479">Metal-binding</keyword>
<feature type="domain" description="C2H2-type" evidence="9">
    <location>
        <begin position="279"/>
        <end position="306"/>
    </location>
</feature>
<dbReference type="Proteomes" id="UP000694888">
    <property type="component" value="Unplaced"/>
</dbReference>
<comment type="subcellular location">
    <subcellularLocation>
        <location evidence="1">Nucleus</location>
    </subcellularLocation>
</comment>
<dbReference type="PROSITE" id="PS00028">
    <property type="entry name" value="ZINC_FINGER_C2H2_1"/>
    <property type="match status" value="14"/>
</dbReference>
<dbReference type="PANTHER" id="PTHR16515">
    <property type="entry name" value="PR DOMAIN ZINC FINGER PROTEIN"/>
    <property type="match status" value="1"/>
</dbReference>
<keyword evidence="5" id="KW-0862">Zinc</keyword>
<feature type="domain" description="C2H2-type" evidence="9">
    <location>
        <begin position="1231"/>
        <end position="1254"/>
    </location>
</feature>
<keyword evidence="6" id="KW-0539">Nucleus</keyword>
<feature type="domain" description="C2H2-type" evidence="9">
    <location>
        <begin position="307"/>
        <end position="334"/>
    </location>
</feature>
<feature type="compositionally biased region" description="Low complexity" evidence="8">
    <location>
        <begin position="1021"/>
        <end position="1043"/>
    </location>
</feature>
<sequence length="1260" mass="141257">MAQPDVGPNDIVIHLVNPYKCASCGTEFFLRSMLLEHLGEHIEKQKAQNPCSQVVCGVSLAEHTDNGITVTRDILQINEHQMFELQDPTLDYSQLAPLKALEQAGILSLPPKPQVLDRPQGKKDSSALSQPFVTDGIGGVSRNKISLLKQSPLSLLPREPTAHVQMEVLDPSIITGHVEDQITAPTDIISIKPTSVEPNIADLDSIVQQTLFCDGRIKGEYSVMIEAPPALSGQLQAEGDIPQIFVSDGQENFASPLEGGDELSGLEEKSILGKKKKRPVCPVCHNEFSNQNALERHQVVHTGEKPHRCLVCFKQFNDVSSLRKHSLIHKRQHRCPICHRLYLRKVQLVMHMKHHGKKRFIQFGNTFHEVKVKSSRNEHGQMVQEFSLSMLLGEDEKREVEQSGTEAVAGGKEAVDGVKQESEGKENDGQVDEKAENVTEEGTMLEAAEKGTVGSVAGDVVGEGSDFVVAPSGKDQQGPEELHMKKKSVIYKCGHCKKMIFTRPTLSRHLIRHTNKRPFVCERCSKSFRDKADLVHHYKTHTKPVKCPTCTAAFSKPLYLEKHLQKGCPVMDHDSRFTVLEDLRCQCNLCGKILKSKTNVIRHLRVHAFDDRVKAGGLKTEGDLTPTIPSSETAEPPSLLENSAGLSENVEDHYRPLENSVGFSCLICGLEFRFRSFMKTHILMHLNVRPFKCPQCSKSFYARHMLKKHLQNHTRPYTCPVCNKGFIRRYLMRKHFKKKHEDGEGDDMQDITVLEQQKMILCNICGKTMHSFQKSLMRYHVRMHKDVRPFECTECPKKFSSEHALKKHSLNHKKPYVCQVCGKGFSRRYLLMSHFKKQCKHLMKEENETSENNDSVTPARLEDAGEEGDAEENAEDGQQPDPTPYQPTVITTVSIETGKERYICQPCDKPFMVYEALIRHMNTFARPTACRHCGKVFEDKHLTKVHQRSCLGVLGVIKGSGITPQQSRTSASLGLRQEKVQRIRTAVKKTIDSVTAGPATAENDAEVCAEGETVTESAPNQVSQVSEVQDQSSQDQASEVSEVSAHHPAGADGVLNDSASAAESRKEVVQRTLVVLKEKKGRFTCPECSKTFGTPRGLKIHANSHLRLYKCETCDKDFSQVASLRAHSLTHKEQGRDTQSSSNLTQEFSSESKENAAQMGKERAGVEEAEVEPSTPVSRWRGKNKMKKTRVEEERKSDSDDDLIAERSVEHKDLVGVSQRLMQSGTRGRPFSCKMCRRRFTEQPGLESHMLQIHGVRMLS</sequence>
<feature type="domain" description="C2H2-type" evidence="9">
    <location>
        <begin position="519"/>
        <end position="546"/>
    </location>
</feature>
<dbReference type="GeneID" id="101856466"/>
<evidence type="ECO:0000259" key="9">
    <source>
        <dbReference type="PROSITE" id="PS50157"/>
    </source>
</evidence>
<feature type="domain" description="C2H2-type" evidence="9">
    <location>
        <begin position="816"/>
        <end position="846"/>
    </location>
</feature>
<proteinExistence type="predicted"/>
<dbReference type="PROSITE" id="PS50157">
    <property type="entry name" value="ZINC_FINGER_C2H2_2"/>
    <property type="match status" value="15"/>
</dbReference>
<evidence type="ECO:0000313" key="10">
    <source>
        <dbReference type="Proteomes" id="UP000694888"/>
    </source>
</evidence>
<keyword evidence="4 7" id="KW-0863">Zinc-finger</keyword>
<feature type="domain" description="C2H2-type" evidence="9">
    <location>
        <begin position="585"/>
        <end position="612"/>
    </location>
</feature>
<evidence type="ECO:0000256" key="3">
    <source>
        <dbReference type="ARBA" id="ARBA00022737"/>
    </source>
</evidence>
<feature type="compositionally biased region" description="Basic and acidic residues" evidence="8">
    <location>
        <begin position="1189"/>
        <end position="1202"/>
    </location>
</feature>
<feature type="region of interest" description="Disordered" evidence="8">
    <location>
        <begin position="111"/>
        <end position="130"/>
    </location>
</feature>
<feature type="region of interest" description="Disordered" evidence="8">
    <location>
        <begin position="846"/>
        <end position="887"/>
    </location>
</feature>
<feature type="compositionally biased region" description="Polar residues" evidence="8">
    <location>
        <begin position="1137"/>
        <end position="1149"/>
    </location>
</feature>
<evidence type="ECO:0000256" key="4">
    <source>
        <dbReference type="ARBA" id="ARBA00022771"/>
    </source>
</evidence>
<feature type="region of interest" description="Disordered" evidence="8">
    <location>
        <begin position="996"/>
        <end position="1055"/>
    </location>
</feature>
<name>A0ABM0K4M7_APLCA</name>
<protein>
    <submittedName>
        <fullName evidence="11">Zinc finger protein Xfin</fullName>
    </submittedName>
</protein>
<feature type="compositionally biased region" description="Basic and acidic residues" evidence="8">
    <location>
        <begin position="413"/>
        <end position="437"/>
    </location>
</feature>
<gene>
    <name evidence="11" type="primary">LOC101856466</name>
</gene>
<feature type="region of interest" description="Disordered" evidence="8">
    <location>
        <begin position="397"/>
        <end position="437"/>
    </location>
</feature>
<feature type="region of interest" description="Disordered" evidence="8">
    <location>
        <begin position="620"/>
        <end position="639"/>
    </location>
</feature>
<evidence type="ECO:0000256" key="5">
    <source>
        <dbReference type="ARBA" id="ARBA00022833"/>
    </source>
</evidence>
<keyword evidence="10" id="KW-1185">Reference proteome</keyword>
<feature type="domain" description="C2H2-type" evidence="9">
    <location>
        <begin position="717"/>
        <end position="745"/>
    </location>
</feature>